<reference evidence="17 18" key="1">
    <citation type="submission" date="2015-09" db="EMBL/GenBank/DDBJ databases">
        <title>Draft genome of the scarab beetle Oryctes borbonicus.</title>
        <authorList>
            <person name="Meyer J.M."/>
            <person name="Markov G.V."/>
            <person name="Baskaran P."/>
            <person name="Herrmann M."/>
            <person name="Sommer R.J."/>
            <person name="Roedelsperger C."/>
        </authorList>
    </citation>
    <scope>NUCLEOTIDE SEQUENCE [LARGE SCALE GENOMIC DNA]</scope>
    <source>
        <strain evidence="17">OB123</strain>
        <tissue evidence="17">Whole animal</tissue>
    </source>
</reference>
<evidence type="ECO:0000259" key="16">
    <source>
        <dbReference type="Pfam" id="PF00155"/>
    </source>
</evidence>
<evidence type="ECO:0000256" key="7">
    <source>
        <dbReference type="ARBA" id="ARBA00022898"/>
    </source>
</evidence>
<keyword evidence="15" id="KW-1133">Transmembrane helix</keyword>
<keyword evidence="10" id="KW-0012">Acyltransferase</keyword>
<keyword evidence="7" id="KW-0663">Pyridoxal phosphate</keyword>
<comment type="similarity">
    <text evidence="4">Belongs to the class-II pyridoxal-phosphate-dependent aminotransferase family.</text>
</comment>
<protein>
    <recommendedName>
        <fullName evidence="11">Serine palmitoyltransferase 1</fullName>
        <ecNumber evidence="5">2.3.1.50</ecNumber>
    </recommendedName>
    <alternativeName>
        <fullName evidence="12">Long chain base biosynthesis protein 1</fullName>
    </alternativeName>
    <alternativeName>
        <fullName evidence="13">Serine-palmitoyl-CoA transferase 1</fullName>
    </alternativeName>
</protein>
<dbReference type="PANTHER" id="PTHR13693">
    <property type="entry name" value="CLASS II AMINOTRANSFERASE/8-AMINO-7-OXONONANOATE SYNTHASE"/>
    <property type="match status" value="1"/>
</dbReference>
<dbReference type="GO" id="GO:0016020">
    <property type="term" value="C:membrane"/>
    <property type="evidence" value="ECO:0007669"/>
    <property type="project" value="GOC"/>
</dbReference>
<keyword evidence="18" id="KW-1185">Reference proteome</keyword>
<dbReference type="GO" id="GO:0005783">
    <property type="term" value="C:endoplasmic reticulum"/>
    <property type="evidence" value="ECO:0007669"/>
    <property type="project" value="TreeGrafter"/>
</dbReference>
<keyword evidence="8" id="KW-0746">Sphingolipid metabolism</keyword>
<dbReference type="GO" id="GO:0030170">
    <property type="term" value="F:pyridoxal phosphate binding"/>
    <property type="evidence" value="ECO:0007669"/>
    <property type="project" value="InterPro"/>
</dbReference>
<dbReference type="GO" id="GO:0046513">
    <property type="term" value="P:ceramide biosynthetic process"/>
    <property type="evidence" value="ECO:0007669"/>
    <property type="project" value="TreeGrafter"/>
</dbReference>
<dbReference type="InterPro" id="IPR015421">
    <property type="entry name" value="PyrdxlP-dep_Trfase_major"/>
</dbReference>
<dbReference type="Pfam" id="PF00155">
    <property type="entry name" value="Aminotran_1_2"/>
    <property type="match status" value="1"/>
</dbReference>
<feature type="non-terminal residue" evidence="17">
    <location>
        <position position="236"/>
    </location>
</feature>
<feature type="domain" description="Aminotransferase class I/classII large" evidence="16">
    <location>
        <begin position="78"/>
        <end position="234"/>
    </location>
</feature>
<comment type="caution">
    <text evidence="17">The sequence shown here is derived from an EMBL/GenBank/DDBJ whole genome shotgun (WGS) entry which is preliminary data.</text>
</comment>
<evidence type="ECO:0000256" key="8">
    <source>
        <dbReference type="ARBA" id="ARBA00022919"/>
    </source>
</evidence>
<evidence type="ECO:0000256" key="2">
    <source>
        <dbReference type="ARBA" id="ARBA00004760"/>
    </source>
</evidence>
<evidence type="ECO:0000256" key="14">
    <source>
        <dbReference type="SAM" id="Coils"/>
    </source>
</evidence>
<dbReference type="InterPro" id="IPR050087">
    <property type="entry name" value="AON_synthase_class-II"/>
</dbReference>
<evidence type="ECO:0000256" key="5">
    <source>
        <dbReference type="ARBA" id="ARBA00013220"/>
    </source>
</evidence>
<gene>
    <name evidence="17" type="ORF">AMK59_493</name>
</gene>
<feature type="coiled-coil region" evidence="14">
    <location>
        <begin position="187"/>
        <end position="214"/>
    </location>
</feature>
<comment type="pathway">
    <text evidence="2">Lipid metabolism; sphingolipid metabolism.</text>
</comment>
<evidence type="ECO:0000256" key="3">
    <source>
        <dbReference type="ARBA" id="ARBA00004991"/>
    </source>
</evidence>
<dbReference type="SUPFAM" id="SSF53383">
    <property type="entry name" value="PLP-dependent transferases"/>
    <property type="match status" value="1"/>
</dbReference>
<evidence type="ECO:0000256" key="11">
    <source>
        <dbReference type="ARBA" id="ARBA00041066"/>
    </source>
</evidence>
<evidence type="ECO:0000256" key="6">
    <source>
        <dbReference type="ARBA" id="ARBA00022679"/>
    </source>
</evidence>
<evidence type="ECO:0000256" key="15">
    <source>
        <dbReference type="SAM" id="Phobius"/>
    </source>
</evidence>
<evidence type="ECO:0000256" key="10">
    <source>
        <dbReference type="ARBA" id="ARBA00023315"/>
    </source>
</evidence>
<accession>A0A0T6BGE5</accession>
<evidence type="ECO:0000256" key="12">
    <source>
        <dbReference type="ARBA" id="ARBA00041765"/>
    </source>
</evidence>
<dbReference type="EMBL" id="LJIG01000540">
    <property type="protein sequence ID" value="KRT86400.1"/>
    <property type="molecule type" value="Genomic_DNA"/>
</dbReference>
<comment type="pathway">
    <text evidence="3">Sphingolipid metabolism.</text>
</comment>
<dbReference type="GO" id="GO:0046512">
    <property type="term" value="P:sphingosine biosynthetic process"/>
    <property type="evidence" value="ECO:0007669"/>
    <property type="project" value="TreeGrafter"/>
</dbReference>
<evidence type="ECO:0000256" key="4">
    <source>
        <dbReference type="ARBA" id="ARBA00008392"/>
    </source>
</evidence>
<dbReference type="GO" id="GO:0004758">
    <property type="term" value="F:serine C-palmitoyltransferase activity"/>
    <property type="evidence" value="ECO:0007669"/>
    <property type="project" value="UniProtKB-EC"/>
</dbReference>
<keyword evidence="9" id="KW-0443">Lipid metabolism</keyword>
<evidence type="ECO:0000256" key="1">
    <source>
        <dbReference type="ARBA" id="ARBA00001933"/>
    </source>
</evidence>
<evidence type="ECO:0000256" key="9">
    <source>
        <dbReference type="ARBA" id="ARBA00023098"/>
    </source>
</evidence>
<dbReference type="OrthoDB" id="3168162at2759"/>
<dbReference type="InterPro" id="IPR004839">
    <property type="entry name" value="Aminotransferase_I/II_large"/>
</dbReference>
<feature type="transmembrane region" description="Helical" evidence="15">
    <location>
        <begin position="12"/>
        <end position="27"/>
    </location>
</feature>
<dbReference type="AlphaFoldDB" id="A0A0T6BGE5"/>
<keyword evidence="15" id="KW-0812">Transmembrane</keyword>
<proteinExistence type="inferred from homology"/>
<evidence type="ECO:0000313" key="18">
    <source>
        <dbReference type="Proteomes" id="UP000051574"/>
    </source>
</evidence>
<keyword evidence="15" id="KW-0472">Membrane</keyword>
<dbReference type="Gene3D" id="3.40.640.10">
    <property type="entry name" value="Type I PLP-dependent aspartate aminotransferase-like (Major domain)"/>
    <property type="match status" value="1"/>
</dbReference>
<sequence length="236" mass="26898">MGRVLQDNLLDFIIGFTLIAVCFLLTYKKKKIGSIIDLPILNKRILEYKPEPLVNDKEANLLTRAIIESSMPKDPGCLNLAKVNYMNLLDNEDLRKKAEECIRTYGVGSCGPRGFYGTIDVHIDLENKIAEFLDLEETVLYSYGFSTISSAIGAYCKKNDYIFCDEEISFATVQGFLASRSAVIYFNHNNTEDLEKKLEEIKLVEKEKNKKFRKFLIVEGIYLKTGKICPLPKLIE</sequence>
<name>A0A0T6BGE5_9SCAR</name>
<dbReference type="InterPro" id="IPR015424">
    <property type="entry name" value="PyrdxlP-dep_Trfase"/>
</dbReference>
<dbReference type="Proteomes" id="UP000051574">
    <property type="component" value="Unassembled WGS sequence"/>
</dbReference>
<keyword evidence="6" id="KW-0808">Transferase</keyword>
<evidence type="ECO:0000256" key="13">
    <source>
        <dbReference type="ARBA" id="ARBA00042649"/>
    </source>
</evidence>
<evidence type="ECO:0000313" key="17">
    <source>
        <dbReference type="EMBL" id="KRT86400.1"/>
    </source>
</evidence>
<keyword evidence="14" id="KW-0175">Coiled coil</keyword>
<dbReference type="PANTHER" id="PTHR13693:SF2">
    <property type="entry name" value="SERINE PALMITOYLTRANSFERASE 1"/>
    <property type="match status" value="1"/>
</dbReference>
<organism evidence="17 18">
    <name type="scientific">Oryctes borbonicus</name>
    <dbReference type="NCBI Taxonomy" id="1629725"/>
    <lineage>
        <taxon>Eukaryota</taxon>
        <taxon>Metazoa</taxon>
        <taxon>Ecdysozoa</taxon>
        <taxon>Arthropoda</taxon>
        <taxon>Hexapoda</taxon>
        <taxon>Insecta</taxon>
        <taxon>Pterygota</taxon>
        <taxon>Neoptera</taxon>
        <taxon>Endopterygota</taxon>
        <taxon>Coleoptera</taxon>
        <taxon>Polyphaga</taxon>
        <taxon>Scarabaeiformia</taxon>
        <taxon>Scarabaeidae</taxon>
        <taxon>Dynastinae</taxon>
        <taxon>Oryctes</taxon>
    </lineage>
</organism>
<dbReference type="EC" id="2.3.1.50" evidence="5"/>
<comment type="cofactor">
    <cofactor evidence="1">
        <name>pyridoxal 5'-phosphate</name>
        <dbReference type="ChEBI" id="CHEBI:597326"/>
    </cofactor>
</comment>